<reference evidence="2 3" key="1">
    <citation type="submission" date="2016-10" db="EMBL/GenBank/DDBJ databases">
        <authorList>
            <person name="de Groot N.N."/>
        </authorList>
    </citation>
    <scope>NUCLEOTIDE SEQUENCE [LARGE SCALE GENOMIC DNA]</scope>
    <source>
        <strain evidence="3">P4-7,KCTC 19426,CECT 7604</strain>
    </source>
</reference>
<dbReference type="AlphaFoldDB" id="A0A1H0HRV4"/>
<organism evidence="2 3">
    <name type="scientific">Nakamurella panacisegetis</name>
    <dbReference type="NCBI Taxonomy" id="1090615"/>
    <lineage>
        <taxon>Bacteria</taxon>
        <taxon>Bacillati</taxon>
        <taxon>Actinomycetota</taxon>
        <taxon>Actinomycetes</taxon>
        <taxon>Nakamurellales</taxon>
        <taxon>Nakamurellaceae</taxon>
        <taxon>Nakamurella</taxon>
    </lineage>
</organism>
<gene>
    <name evidence="2" type="ORF">SAMN04515671_0184</name>
</gene>
<evidence type="ECO:0000256" key="1">
    <source>
        <dbReference type="SAM" id="Phobius"/>
    </source>
</evidence>
<name>A0A1H0HRV4_9ACTN</name>
<feature type="transmembrane region" description="Helical" evidence="1">
    <location>
        <begin position="22"/>
        <end position="41"/>
    </location>
</feature>
<evidence type="ECO:0000313" key="3">
    <source>
        <dbReference type="Proteomes" id="UP000198741"/>
    </source>
</evidence>
<evidence type="ECO:0000313" key="2">
    <source>
        <dbReference type="EMBL" id="SDO21868.1"/>
    </source>
</evidence>
<protein>
    <submittedName>
        <fullName evidence="2">Uncharacterized protein</fullName>
    </submittedName>
</protein>
<dbReference type="Proteomes" id="UP000198741">
    <property type="component" value="Chromosome I"/>
</dbReference>
<keyword evidence="1" id="KW-1133">Transmembrane helix</keyword>
<keyword evidence="1" id="KW-0812">Transmembrane</keyword>
<dbReference type="RefSeq" id="WP_090474129.1">
    <property type="nucleotide sequence ID" value="NZ_LT629710.1"/>
</dbReference>
<keyword evidence="3" id="KW-1185">Reference proteome</keyword>
<keyword evidence="1" id="KW-0472">Membrane</keyword>
<dbReference type="STRING" id="1090615.SAMN04515671_0184"/>
<accession>A0A1H0HRV4</accession>
<sequence>MSWKDVLDGVDAVESWIAGQSYWVQVPVLLVVLVPLVWLVAGGIDRIVERLVWPRTRREMRLAAAAAIARHDGSGPVLSVTDTAEPTR</sequence>
<dbReference type="EMBL" id="LT629710">
    <property type="protein sequence ID" value="SDO21868.1"/>
    <property type="molecule type" value="Genomic_DNA"/>
</dbReference>
<proteinExistence type="predicted"/>